<dbReference type="Pfam" id="PF05065">
    <property type="entry name" value="Phage_capsid"/>
    <property type="match status" value="1"/>
</dbReference>
<dbReference type="STRING" id="649639.Bcell_2730"/>
<gene>
    <name evidence="4" type="ordered locus">Bcell_2730</name>
</gene>
<dbReference type="InterPro" id="IPR024455">
    <property type="entry name" value="Phage_capsid"/>
</dbReference>
<feature type="domain" description="Phage capsid-like C-terminal" evidence="3">
    <location>
        <begin position="159"/>
        <end position="433"/>
    </location>
</feature>
<dbReference type="SUPFAM" id="SSF56563">
    <property type="entry name" value="Major capsid protein gp5"/>
    <property type="match status" value="1"/>
</dbReference>
<accession>E6TVG8</accession>
<evidence type="ECO:0000256" key="2">
    <source>
        <dbReference type="SAM" id="MobiDB-lite"/>
    </source>
</evidence>
<dbReference type="OrthoDB" id="9786516at2"/>
<dbReference type="EMBL" id="CP002394">
    <property type="protein sequence ID" value="ADU30985.1"/>
    <property type="molecule type" value="Genomic_DNA"/>
</dbReference>
<dbReference type="NCBIfam" id="TIGR01554">
    <property type="entry name" value="major_cap_HK97"/>
    <property type="match status" value="1"/>
</dbReference>
<dbReference type="KEGG" id="bco:Bcell_2730"/>
<evidence type="ECO:0000313" key="4">
    <source>
        <dbReference type="EMBL" id="ADU30985.1"/>
    </source>
</evidence>
<name>E6TVG8_EVAC2</name>
<evidence type="ECO:0000313" key="5">
    <source>
        <dbReference type="Proteomes" id="UP000001401"/>
    </source>
</evidence>
<dbReference type="eggNOG" id="COG4653">
    <property type="taxonomic scope" value="Bacteria"/>
</dbReference>
<evidence type="ECO:0000256" key="1">
    <source>
        <dbReference type="ARBA" id="ARBA00004328"/>
    </source>
</evidence>
<evidence type="ECO:0000259" key="3">
    <source>
        <dbReference type="Pfam" id="PF05065"/>
    </source>
</evidence>
<proteinExistence type="predicted"/>
<dbReference type="Gene3D" id="3.30.2320.10">
    <property type="entry name" value="hypothetical protein PF0899 domain"/>
    <property type="match status" value="1"/>
</dbReference>
<dbReference type="Gene3D" id="3.30.2400.10">
    <property type="entry name" value="Major capsid protein gp5"/>
    <property type="match status" value="1"/>
</dbReference>
<organism evidence="4 5">
    <name type="scientific">Evansella cellulosilytica (strain ATCC 21833 / DSM 2522 / FERM P-1141 / JCM 9156 / N-4)</name>
    <name type="common">Bacillus cellulosilyticus</name>
    <dbReference type="NCBI Taxonomy" id="649639"/>
    <lineage>
        <taxon>Bacteria</taxon>
        <taxon>Bacillati</taxon>
        <taxon>Bacillota</taxon>
        <taxon>Bacilli</taxon>
        <taxon>Bacillales</taxon>
        <taxon>Bacillaceae</taxon>
        <taxon>Evansella</taxon>
    </lineage>
</organism>
<feature type="compositionally biased region" description="Polar residues" evidence="2">
    <location>
        <begin position="85"/>
        <end position="94"/>
    </location>
</feature>
<feature type="region of interest" description="Disordered" evidence="2">
    <location>
        <begin position="51"/>
        <end position="102"/>
    </location>
</feature>
<dbReference type="RefSeq" id="WP_013489318.1">
    <property type="nucleotide sequence ID" value="NC_014829.1"/>
</dbReference>
<dbReference type="InterPro" id="IPR054612">
    <property type="entry name" value="Phage_capsid-like_C"/>
</dbReference>
<keyword evidence="5" id="KW-1185">Reference proteome</keyword>
<feature type="compositionally biased region" description="Basic and acidic residues" evidence="2">
    <location>
        <begin position="51"/>
        <end position="74"/>
    </location>
</feature>
<dbReference type="HOGENOM" id="CLU_039614_0_0_9"/>
<dbReference type="AlphaFoldDB" id="E6TVG8"/>
<protein>
    <submittedName>
        <fullName evidence="4">Phage major capsid protein, HK97 family</fullName>
    </submittedName>
</protein>
<dbReference type="Proteomes" id="UP000001401">
    <property type="component" value="Chromosome"/>
</dbReference>
<sequence length="454" mass="49732">MKTLQELLNERAEKIQNQRTLIDAAKAENRDLTEVEAKDFDDLQAEIDGLEKDIEDKHKQEEREKNLAAREREINNQVKPFRPSMPSNHETQPSPKDDKGFQNFGEFISAVRFGDPKGRLSEVPINEGEGGGYEVPEAFRQLLLRNEDKGMSMGVGEKGGFAIPEQFRSEVLRMNPESMIVRPRASVIPAGDPPDSKITMPALDQGSNGVFGGVEVQWIGEGDDKPETDANLKEVSLEPKEVAATTVVTDKLLRNWKASNTFLGGLLRGAMDSAEDVAFLTGNGTAKPLGVTNGNGALSINRGESNKISYLDVVSMIAKLHPDSVSNALWVINQSALPQIVTLKDEAGNYIYIQGDASRGIPATLSGIPVRFTGKTKPLGTKGDIQLIDFGYYLIKDGSGPYVAASEHVLFRQNKTVIKAFWNVDGKPWVVEPLTLEDKSTKVSPYVVLDVPQG</sequence>
<reference evidence="4 5" key="1">
    <citation type="submission" date="2010-12" db="EMBL/GenBank/DDBJ databases">
        <title>Complete sequence of Bacillus cellulosilyticus DSM 2522.</title>
        <authorList>
            <consortium name="US DOE Joint Genome Institute"/>
            <person name="Lucas S."/>
            <person name="Copeland A."/>
            <person name="Lapidus A."/>
            <person name="Cheng J.-F."/>
            <person name="Bruce D."/>
            <person name="Goodwin L."/>
            <person name="Pitluck S."/>
            <person name="Chertkov O."/>
            <person name="Detter J.C."/>
            <person name="Han C."/>
            <person name="Tapia R."/>
            <person name="Land M."/>
            <person name="Hauser L."/>
            <person name="Jeffries C."/>
            <person name="Kyrpides N."/>
            <person name="Ivanova N."/>
            <person name="Mikhailova N."/>
            <person name="Brumm P."/>
            <person name="Mead D."/>
            <person name="Woyke T."/>
        </authorList>
    </citation>
    <scope>NUCLEOTIDE SEQUENCE [LARGE SCALE GENOMIC DNA]</scope>
    <source>
        <strain evidence="5">ATCC 21833 / DSM 2522 / FERM P-1141 / JCM 9156 / N-4</strain>
    </source>
</reference>
<comment type="subcellular location">
    <subcellularLocation>
        <location evidence="1">Virion</location>
    </subcellularLocation>
</comment>